<dbReference type="CDD" id="cd00090">
    <property type="entry name" value="HTH_ARSR"/>
    <property type="match status" value="1"/>
</dbReference>
<organism evidence="5 6">
    <name type="scientific">Rhizobium soli</name>
    <dbReference type="NCBI Taxonomy" id="424798"/>
    <lineage>
        <taxon>Bacteria</taxon>
        <taxon>Pseudomonadati</taxon>
        <taxon>Pseudomonadota</taxon>
        <taxon>Alphaproteobacteria</taxon>
        <taxon>Hyphomicrobiales</taxon>
        <taxon>Rhizobiaceae</taxon>
        <taxon>Rhizobium/Agrobacterium group</taxon>
        <taxon>Rhizobium</taxon>
    </lineage>
</organism>
<reference evidence="5 6" key="1">
    <citation type="submission" date="2020-08" db="EMBL/GenBank/DDBJ databases">
        <title>The Agave Microbiome: Exploring the role of microbial communities in plant adaptations to desert environments.</title>
        <authorList>
            <person name="Partida-Martinez L.P."/>
        </authorList>
    </citation>
    <scope>NUCLEOTIDE SEQUENCE [LARGE SCALE GENOMIC DNA]</scope>
    <source>
        <strain evidence="5 6">AS3.12</strain>
    </source>
</reference>
<accession>A0A7X0JNK3</accession>
<comment type="caution">
    <text evidence="5">The sequence shown here is derived from an EMBL/GenBank/DDBJ whole genome shotgun (WGS) entry which is preliminary data.</text>
</comment>
<keyword evidence="2 5" id="KW-0238">DNA-binding</keyword>
<dbReference type="PRINTS" id="PR00778">
    <property type="entry name" value="HTHARSR"/>
</dbReference>
<dbReference type="InterPro" id="IPR051081">
    <property type="entry name" value="HTH_MetalResp_TranReg"/>
</dbReference>
<dbReference type="InterPro" id="IPR036388">
    <property type="entry name" value="WH-like_DNA-bd_sf"/>
</dbReference>
<dbReference type="SUPFAM" id="SSF46785">
    <property type="entry name" value="Winged helix' DNA-binding domain"/>
    <property type="match status" value="1"/>
</dbReference>
<evidence type="ECO:0000256" key="3">
    <source>
        <dbReference type="ARBA" id="ARBA00023163"/>
    </source>
</evidence>
<evidence type="ECO:0000313" key="6">
    <source>
        <dbReference type="Proteomes" id="UP000585437"/>
    </source>
</evidence>
<dbReference type="InterPro" id="IPR036390">
    <property type="entry name" value="WH_DNA-bd_sf"/>
</dbReference>
<dbReference type="PANTHER" id="PTHR33154:SF12">
    <property type="entry name" value="TRANSCRIPTIONAL REGULATORY PROTEIN"/>
    <property type="match status" value="1"/>
</dbReference>
<dbReference type="Proteomes" id="UP000585437">
    <property type="component" value="Unassembled WGS sequence"/>
</dbReference>
<name>A0A7X0JNK3_9HYPH</name>
<dbReference type="SMART" id="SM00418">
    <property type="entry name" value="HTH_ARSR"/>
    <property type="match status" value="1"/>
</dbReference>
<evidence type="ECO:0000256" key="2">
    <source>
        <dbReference type="ARBA" id="ARBA00023125"/>
    </source>
</evidence>
<dbReference type="Pfam" id="PF12840">
    <property type="entry name" value="HTH_20"/>
    <property type="match status" value="1"/>
</dbReference>
<evidence type="ECO:0000259" key="4">
    <source>
        <dbReference type="PROSITE" id="PS50987"/>
    </source>
</evidence>
<dbReference type="Gene3D" id="1.10.10.10">
    <property type="entry name" value="Winged helix-like DNA-binding domain superfamily/Winged helix DNA-binding domain"/>
    <property type="match status" value="1"/>
</dbReference>
<dbReference type="GO" id="GO:0003700">
    <property type="term" value="F:DNA-binding transcription factor activity"/>
    <property type="evidence" value="ECO:0007669"/>
    <property type="project" value="InterPro"/>
</dbReference>
<proteinExistence type="predicted"/>
<dbReference type="AlphaFoldDB" id="A0A7X0JNK3"/>
<evidence type="ECO:0000256" key="1">
    <source>
        <dbReference type="ARBA" id="ARBA00023015"/>
    </source>
</evidence>
<keyword evidence="1" id="KW-0805">Transcription regulation</keyword>
<dbReference type="EMBL" id="JACHBU010000006">
    <property type="protein sequence ID" value="MBB6510042.1"/>
    <property type="molecule type" value="Genomic_DNA"/>
</dbReference>
<gene>
    <name evidence="5" type="ORF">F4695_003426</name>
</gene>
<keyword evidence="6" id="KW-1185">Reference proteome</keyword>
<sequence>MRVMKHPAMHEISIEQVFYALSDPVRLEIVQKLCRTEEASCNALDGGRPKSSVSHHFRVLREAGLVWTRNEGVSHMNALRRRELDERFPGLLTVVEAAIFARAGANAA</sequence>
<keyword evidence="3" id="KW-0804">Transcription</keyword>
<dbReference type="PROSITE" id="PS50987">
    <property type="entry name" value="HTH_ARSR_2"/>
    <property type="match status" value="1"/>
</dbReference>
<dbReference type="InterPro" id="IPR001845">
    <property type="entry name" value="HTH_ArsR_DNA-bd_dom"/>
</dbReference>
<dbReference type="GO" id="GO:0003677">
    <property type="term" value="F:DNA binding"/>
    <property type="evidence" value="ECO:0007669"/>
    <property type="project" value="UniProtKB-KW"/>
</dbReference>
<dbReference type="PANTHER" id="PTHR33154">
    <property type="entry name" value="TRANSCRIPTIONAL REGULATOR, ARSR FAMILY"/>
    <property type="match status" value="1"/>
</dbReference>
<evidence type="ECO:0000313" key="5">
    <source>
        <dbReference type="EMBL" id="MBB6510042.1"/>
    </source>
</evidence>
<dbReference type="RefSeq" id="WP_184655355.1">
    <property type="nucleotide sequence ID" value="NZ_JACHBU010000006.1"/>
</dbReference>
<protein>
    <submittedName>
        <fullName evidence="5">DNA-binding transcriptional ArsR family regulator</fullName>
    </submittedName>
</protein>
<feature type="domain" description="HTH arsR-type" evidence="4">
    <location>
        <begin position="6"/>
        <end position="99"/>
    </location>
</feature>
<dbReference type="InterPro" id="IPR011991">
    <property type="entry name" value="ArsR-like_HTH"/>
</dbReference>